<dbReference type="Proteomes" id="UP000812966">
    <property type="component" value="Unassembled WGS sequence"/>
</dbReference>
<dbReference type="PANTHER" id="PTHR43283">
    <property type="entry name" value="BETA-LACTAMASE-RELATED"/>
    <property type="match status" value="1"/>
</dbReference>
<evidence type="ECO:0000313" key="2">
    <source>
        <dbReference type="EMBL" id="KAG7530552.1"/>
    </source>
</evidence>
<comment type="caution">
    <text evidence="2">The sequence shown here is derived from an EMBL/GenBank/DDBJ whole genome shotgun (WGS) entry which is preliminary data.</text>
</comment>
<keyword evidence="3" id="KW-1185">Reference proteome</keyword>
<organism evidence="2 3">
    <name type="scientific">Filobasidium floriforme</name>
    <dbReference type="NCBI Taxonomy" id="5210"/>
    <lineage>
        <taxon>Eukaryota</taxon>
        <taxon>Fungi</taxon>
        <taxon>Dikarya</taxon>
        <taxon>Basidiomycota</taxon>
        <taxon>Agaricomycotina</taxon>
        <taxon>Tremellomycetes</taxon>
        <taxon>Filobasidiales</taxon>
        <taxon>Filobasidiaceae</taxon>
        <taxon>Filobasidium</taxon>
    </lineage>
</organism>
<sequence>MATRPLITQVGVRKLDKLLEESVKSRRVPATFFGLTNSKETFYWNCHGSVDFENPDGAAVDENTVLQQFSATKLVTTVAALQLVDRGLASLDDPTLISQRLPELASLRILKGYDEQDEPIWQDPTTKITLRMLLSHTSGLGNVNRNQNLLKWAQSENLNTRYLGPHTTEKSYLYPLLFNPGSAWVYGVGLDWAGILISRVTGKSLEDHFREAIFEKAGMTDTTFYPTEEVKRRLMRMTTQESREAPIKACSDNFSGLGSLSRTSDPDKVGVMSGGAGLFSTAKNFLAFLRGILASQSGTDPKALLSPGSFEELFKDAFRPETDDEHFLTTLKSHELHDPALFNREGASGKDRKIVQSVGLAVNLVDSANGRKAGSGCWDGAARTMYWIDPKTGLAGICMTNVLCPEPNEFYRLYQRFERAVYDGLSEGESDVPMPDTSAIKPDHRFLFKPLEKTQDGGCHASVWLPKVDGGFDRGTPVAM</sequence>
<dbReference type="InterPro" id="IPR012338">
    <property type="entry name" value="Beta-lactam/transpept-like"/>
</dbReference>
<gene>
    <name evidence="2" type="ORF">FFLO_04978</name>
</gene>
<reference evidence="2" key="1">
    <citation type="submission" date="2020-04" db="EMBL/GenBank/DDBJ databases">
        <title>Analysis of mating type loci in Filobasidium floriforme.</title>
        <authorList>
            <person name="Nowrousian M."/>
        </authorList>
    </citation>
    <scope>NUCLEOTIDE SEQUENCE</scope>
    <source>
        <strain evidence="2">CBS 6242</strain>
    </source>
</reference>
<dbReference type="AlphaFoldDB" id="A0A8K0NRT2"/>
<evidence type="ECO:0000259" key="1">
    <source>
        <dbReference type="Pfam" id="PF00144"/>
    </source>
</evidence>
<protein>
    <recommendedName>
        <fullName evidence="1">Beta-lactamase-related domain-containing protein</fullName>
    </recommendedName>
</protein>
<feature type="domain" description="Beta-lactamase-related" evidence="1">
    <location>
        <begin position="15"/>
        <end position="418"/>
    </location>
</feature>
<dbReference type="EMBL" id="JABELV010000115">
    <property type="protein sequence ID" value="KAG7530552.1"/>
    <property type="molecule type" value="Genomic_DNA"/>
</dbReference>
<dbReference type="OrthoDB" id="428260at2759"/>
<dbReference type="InterPro" id="IPR050789">
    <property type="entry name" value="Diverse_Enzym_Activities"/>
</dbReference>
<dbReference type="Pfam" id="PF00144">
    <property type="entry name" value="Beta-lactamase"/>
    <property type="match status" value="1"/>
</dbReference>
<proteinExistence type="predicted"/>
<accession>A0A8K0NRT2</accession>
<name>A0A8K0NRT2_9TREE</name>
<dbReference type="Gene3D" id="3.40.710.10">
    <property type="entry name" value="DD-peptidase/beta-lactamase superfamily"/>
    <property type="match status" value="1"/>
</dbReference>
<evidence type="ECO:0000313" key="3">
    <source>
        <dbReference type="Proteomes" id="UP000812966"/>
    </source>
</evidence>
<dbReference type="InterPro" id="IPR001466">
    <property type="entry name" value="Beta-lactam-related"/>
</dbReference>
<dbReference type="PANTHER" id="PTHR43283:SF3">
    <property type="entry name" value="BETA-LACTAMASE FAMILY PROTEIN (AFU_ORTHOLOGUE AFUA_5G07500)"/>
    <property type="match status" value="1"/>
</dbReference>
<dbReference type="SUPFAM" id="SSF56601">
    <property type="entry name" value="beta-lactamase/transpeptidase-like"/>
    <property type="match status" value="1"/>
</dbReference>